<dbReference type="EMBL" id="CP048000">
    <property type="protein sequence ID" value="QHQ62105.1"/>
    <property type="molecule type" value="Genomic_DNA"/>
</dbReference>
<dbReference type="KEGG" id="anr:Ana3638_16015"/>
<reference evidence="3 4" key="1">
    <citation type="submission" date="2020-01" db="EMBL/GenBank/DDBJ databases">
        <title>Genome analysis of Anaerocolumna sp. CBA3638.</title>
        <authorList>
            <person name="Kim J."/>
            <person name="Roh S.W."/>
        </authorList>
    </citation>
    <scope>NUCLEOTIDE SEQUENCE [LARGE SCALE GENOMIC DNA]</scope>
    <source>
        <strain evidence="3 4">CBA3638</strain>
    </source>
</reference>
<proteinExistence type="predicted"/>
<dbReference type="RefSeq" id="WP_161838930.1">
    <property type="nucleotide sequence ID" value="NZ_CP048000.1"/>
</dbReference>
<protein>
    <recommendedName>
        <fullName evidence="5">Lipoprotein</fullName>
    </recommendedName>
</protein>
<gene>
    <name evidence="3" type="ORF">Ana3638_16015</name>
</gene>
<evidence type="ECO:0000256" key="1">
    <source>
        <dbReference type="SAM" id="MobiDB-lite"/>
    </source>
</evidence>
<accession>A0A6P1TRG1</accession>
<evidence type="ECO:0000256" key="2">
    <source>
        <dbReference type="SAM" id="SignalP"/>
    </source>
</evidence>
<name>A0A6P1TRG1_9FIRM</name>
<organism evidence="3 4">
    <name type="scientific">Anaerocolumna sedimenticola</name>
    <dbReference type="NCBI Taxonomy" id="2696063"/>
    <lineage>
        <taxon>Bacteria</taxon>
        <taxon>Bacillati</taxon>
        <taxon>Bacillota</taxon>
        <taxon>Clostridia</taxon>
        <taxon>Lachnospirales</taxon>
        <taxon>Lachnospiraceae</taxon>
        <taxon>Anaerocolumna</taxon>
    </lineage>
</organism>
<evidence type="ECO:0008006" key="5">
    <source>
        <dbReference type="Google" id="ProtNLM"/>
    </source>
</evidence>
<feature type="signal peptide" evidence="2">
    <location>
        <begin position="1"/>
        <end position="23"/>
    </location>
</feature>
<sequence>MKFKVLFLTLLLFIALFTGCTKKNTDQNQNTQGETTSTETNTASNTGETTTGEQPDTVTTASIVDSEDAFVKAISKEGTWIIAIIKDLTVNQDLNLEGEFKNGKKDDQGKDEIQRKIALYSQDENRNITARYTLTAPKITINSPMASIQHGTFKGDVYVNVSDFQLIDATVDGNVYFTTDDAKSTFKMDDTSKITGKQELKK</sequence>
<evidence type="ECO:0000313" key="3">
    <source>
        <dbReference type="EMBL" id="QHQ62105.1"/>
    </source>
</evidence>
<feature type="region of interest" description="Disordered" evidence="1">
    <location>
        <begin position="24"/>
        <end position="57"/>
    </location>
</feature>
<keyword evidence="2" id="KW-0732">Signal</keyword>
<feature type="compositionally biased region" description="Low complexity" evidence="1">
    <location>
        <begin position="27"/>
        <end position="53"/>
    </location>
</feature>
<evidence type="ECO:0000313" key="4">
    <source>
        <dbReference type="Proteomes" id="UP000464314"/>
    </source>
</evidence>
<keyword evidence="4" id="KW-1185">Reference proteome</keyword>
<dbReference type="Proteomes" id="UP000464314">
    <property type="component" value="Chromosome"/>
</dbReference>
<feature type="chain" id="PRO_5026829189" description="Lipoprotein" evidence="2">
    <location>
        <begin position="24"/>
        <end position="202"/>
    </location>
</feature>
<dbReference type="AlphaFoldDB" id="A0A6P1TRG1"/>
<dbReference type="PROSITE" id="PS51257">
    <property type="entry name" value="PROKAR_LIPOPROTEIN"/>
    <property type="match status" value="1"/>
</dbReference>